<dbReference type="AlphaFoldDB" id="A0A4Y2IS75"/>
<evidence type="ECO:0000313" key="1">
    <source>
        <dbReference type="EMBL" id="GBM80718.1"/>
    </source>
</evidence>
<organism evidence="1 2">
    <name type="scientific">Araneus ventricosus</name>
    <name type="common">Orbweaver spider</name>
    <name type="synonym">Epeira ventricosa</name>
    <dbReference type="NCBI Taxonomy" id="182803"/>
    <lineage>
        <taxon>Eukaryota</taxon>
        <taxon>Metazoa</taxon>
        <taxon>Ecdysozoa</taxon>
        <taxon>Arthropoda</taxon>
        <taxon>Chelicerata</taxon>
        <taxon>Arachnida</taxon>
        <taxon>Araneae</taxon>
        <taxon>Araneomorphae</taxon>
        <taxon>Entelegynae</taxon>
        <taxon>Araneoidea</taxon>
        <taxon>Araneidae</taxon>
        <taxon>Araneus</taxon>
    </lineage>
</organism>
<keyword evidence="2" id="KW-1185">Reference proteome</keyword>
<proteinExistence type="predicted"/>
<reference evidence="1 2" key="1">
    <citation type="journal article" date="2019" name="Sci. Rep.">
        <title>Orb-weaving spider Araneus ventricosus genome elucidates the spidroin gene catalogue.</title>
        <authorList>
            <person name="Kono N."/>
            <person name="Nakamura H."/>
            <person name="Ohtoshi R."/>
            <person name="Moran D.A.P."/>
            <person name="Shinohara A."/>
            <person name="Yoshida Y."/>
            <person name="Fujiwara M."/>
            <person name="Mori M."/>
            <person name="Tomita M."/>
            <person name="Arakawa K."/>
        </authorList>
    </citation>
    <scope>NUCLEOTIDE SEQUENCE [LARGE SCALE GENOMIC DNA]</scope>
</reference>
<comment type="caution">
    <text evidence="1">The sequence shown here is derived from an EMBL/GenBank/DDBJ whole genome shotgun (WGS) entry which is preliminary data.</text>
</comment>
<accession>A0A4Y2IS75</accession>
<dbReference type="EMBL" id="BGPR01002899">
    <property type="protein sequence ID" value="GBM80718.1"/>
    <property type="molecule type" value="Genomic_DNA"/>
</dbReference>
<sequence length="90" mass="10064">MVLISQRPTSALGRTLFGPICKIPRRKLRHPDQAPLLASIICTPASRELRWKLRVESLGRSAESSEQEEVVWLQTDEISATARKVDTIPG</sequence>
<gene>
    <name evidence="1" type="ORF">AVEN_137235_1</name>
</gene>
<evidence type="ECO:0000313" key="2">
    <source>
        <dbReference type="Proteomes" id="UP000499080"/>
    </source>
</evidence>
<protein>
    <submittedName>
        <fullName evidence="1">Uncharacterized protein</fullName>
    </submittedName>
</protein>
<dbReference type="Proteomes" id="UP000499080">
    <property type="component" value="Unassembled WGS sequence"/>
</dbReference>
<name>A0A4Y2IS75_ARAVE</name>